<reference evidence="1 2" key="1">
    <citation type="submission" date="2017-07" db="EMBL/GenBank/DDBJ databases">
        <authorList>
            <person name="Talla V."/>
            <person name="Backstrom N."/>
        </authorList>
    </citation>
    <scope>NUCLEOTIDE SEQUENCE [LARGE SCALE GENOMIC DNA]</scope>
</reference>
<dbReference type="AlphaFoldDB" id="A0A5E4QU71"/>
<proteinExistence type="predicted"/>
<accession>A0A5E4QU71</accession>
<evidence type="ECO:0000313" key="1">
    <source>
        <dbReference type="EMBL" id="VVD00732.1"/>
    </source>
</evidence>
<keyword evidence="2" id="KW-1185">Reference proteome</keyword>
<protein>
    <submittedName>
        <fullName evidence="1">Uncharacterized protein</fullName>
    </submittedName>
</protein>
<organism evidence="1 2">
    <name type="scientific">Leptidea sinapis</name>
    <dbReference type="NCBI Taxonomy" id="189913"/>
    <lineage>
        <taxon>Eukaryota</taxon>
        <taxon>Metazoa</taxon>
        <taxon>Ecdysozoa</taxon>
        <taxon>Arthropoda</taxon>
        <taxon>Hexapoda</taxon>
        <taxon>Insecta</taxon>
        <taxon>Pterygota</taxon>
        <taxon>Neoptera</taxon>
        <taxon>Endopterygota</taxon>
        <taxon>Lepidoptera</taxon>
        <taxon>Glossata</taxon>
        <taxon>Ditrysia</taxon>
        <taxon>Papilionoidea</taxon>
        <taxon>Pieridae</taxon>
        <taxon>Dismorphiinae</taxon>
        <taxon>Leptidea</taxon>
    </lineage>
</organism>
<dbReference type="Proteomes" id="UP000324832">
    <property type="component" value="Unassembled WGS sequence"/>
</dbReference>
<name>A0A5E4QU71_9NEOP</name>
<gene>
    <name evidence="1" type="ORF">LSINAPIS_LOCUS11310</name>
</gene>
<sequence>MPKRLFVEQLIEAFTKKDLDVDTEPTANKAHCLEKGSKKRMSTRCVGCYEKLLTFLSRGADKKVSNYIIWRWGKNILPKDDRKLKFIQK</sequence>
<dbReference type="EMBL" id="FZQP02004934">
    <property type="protein sequence ID" value="VVD00732.1"/>
    <property type="molecule type" value="Genomic_DNA"/>
</dbReference>
<evidence type="ECO:0000313" key="2">
    <source>
        <dbReference type="Proteomes" id="UP000324832"/>
    </source>
</evidence>